<gene>
    <name evidence="2" type="ORF">rCG_43514</name>
</gene>
<sequence length="61" mass="7118">MGQTLLPSLRGRDSCPQVPSGNYERPGFQKHVCGHRKKYLDCLREADGRYSVRPKRRQQIF</sequence>
<organism evidence="2 3">
    <name type="scientific">Rattus norvegicus</name>
    <name type="common">Rat</name>
    <dbReference type="NCBI Taxonomy" id="10116"/>
    <lineage>
        <taxon>Eukaryota</taxon>
        <taxon>Metazoa</taxon>
        <taxon>Chordata</taxon>
        <taxon>Craniata</taxon>
        <taxon>Vertebrata</taxon>
        <taxon>Euteleostomi</taxon>
        <taxon>Mammalia</taxon>
        <taxon>Eutheria</taxon>
        <taxon>Euarchontoglires</taxon>
        <taxon>Glires</taxon>
        <taxon>Rodentia</taxon>
        <taxon>Myomorpha</taxon>
        <taxon>Muroidea</taxon>
        <taxon>Muridae</taxon>
        <taxon>Murinae</taxon>
        <taxon>Rattus</taxon>
    </lineage>
</organism>
<dbReference type="AlphaFoldDB" id="A6JIW6"/>
<dbReference type="EMBL" id="CH473987">
    <property type="protein sequence ID" value="EDM18766.1"/>
    <property type="molecule type" value="Genomic_DNA"/>
</dbReference>
<evidence type="ECO:0000313" key="2">
    <source>
        <dbReference type="EMBL" id="EDM18766.1"/>
    </source>
</evidence>
<dbReference type="Proteomes" id="UP000234681">
    <property type="component" value="Chromosome 9"/>
</dbReference>
<feature type="region of interest" description="Disordered" evidence="1">
    <location>
        <begin position="1"/>
        <end position="23"/>
    </location>
</feature>
<evidence type="ECO:0000313" key="3">
    <source>
        <dbReference type="Proteomes" id="UP000234681"/>
    </source>
</evidence>
<name>A6JIW6_RAT</name>
<proteinExistence type="predicted"/>
<evidence type="ECO:0000256" key="1">
    <source>
        <dbReference type="SAM" id="MobiDB-lite"/>
    </source>
</evidence>
<protein>
    <submittedName>
        <fullName evidence="2">RCG43514</fullName>
    </submittedName>
</protein>
<reference evidence="2 3" key="1">
    <citation type="submission" date="2005-09" db="EMBL/GenBank/DDBJ databases">
        <authorList>
            <person name="Mural R.J."/>
            <person name="Li P.W."/>
            <person name="Adams M.D."/>
            <person name="Amanatides P.G."/>
            <person name="Baden-Tillson H."/>
            <person name="Barnstead M."/>
            <person name="Chin S.H."/>
            <person name="Dew I."/>
            <person name="Evans C.A."/>
            <person name="Ferriera S."/>
            <person name="Flanigan M."/>
            <person name="Fosler C."/>
            <person name="Glodek A."/>
            <person name="Gu Z."/>
            <person name="Holt R.A."/>
            <person name="Jennings D."/>
            <person name="Kraft C.L."/>
            <person name="Lu F."/>
            <person name="Nguyen T."/>
            <person name="Nusskern D.R."/>
            <person name="Pfannkoch C.M."/>
            <person name="Sitter C."/>
            <person name="Sutton G.G."/>
            <person name="Venter J.C."/>
            <person name="Wang Z."/>
            <person name="Woodage T."/>
            <person name="Zheng X.H."/>
            <person name="Zhong F."/>
        </authorList>
    </citation>
    <scope>NUCLEOTIDE SEQUENCE [LARGE SCALE GENOMIC DNA]</scope>
    <source>
        <strain>BN</strain>
        <strain evidence="3">Sprague-Dawley</strain>
    </source>
</reference>
<accession>A6JIW6</accession>